<proteinExistence type="predicted"/>
<reference evidence="1" key="2">
    <citation type="submission" date="2020-09" db="EMBL/GenBank/DDBJ databases">
        <authorList>
            <person name="Sun Q."/>
            <person name="Zhou Y."/>
        </authorList>
    </citation>
    <scope>NUCLEOTIDE SEQUENCE</scope>
    <source>
        <strain evidence="1">CGMCC 1.12698</strain>
    </source>
</reference>
<dbReference type="EMBL" id="BMFK01000013">
    <property type="protein sequence ID" value="GGE86023.1"/>
    <property type="molecule type" value="Genomic_DNA"/>
</dbReference>
<evidence type="ECO:0008006" key="3">
    <source>
        <dbReference type="Google" id="ProtNLM"/>
    </source>
</evidence>
<gene>
    <name evidence="1" type="ORF">GCM10007140_39270</name>
</gene>
<dbReference type="AlphaFoldDB" id="A0A917AYN7"/>
<organism evidence="1 2">
    <name type="scientific">Priestia taiwanensis</name>
    <dbReference type="NCBI Taxonomy" id="1347902"/>
    <lineage>
        <taxon>Bacteria</taxon>
        <taxon>Bacillati</taxon>
        <taxon>Bacillota</taxon>
        <taxon>Bacilli</taxon>
        <taxon>Bacillales</taxon>
        <taxon>Bacillaceae</taxon>
        <taxon>Priestia</taxon>
    </lineage>
</organism>
<accession>A0A917AYN7</accession>
<dbReference type="Proteomes" id="UP000605259">
    <property type="component" value="Unassembled WGS sequence"/>
</dbReference>
<name>A0A917AYN7_9BACI</name>
<sequence length="299" mass="35831">MARPNRFQIMELYKNDIKNYFKDMDQDIFTIEEINHILWEKRLDWKLPFSTTAEDFIIFLMKKKWITNVDLEFPNRTFQRYIFNKEIDEIRPVEMACSLFKKSYLSHHTAAFYHNLTDNIVKPIFINNEQSYKDGVPLQTEDGIPQDLIDKAFSKDMRTSKNIAKYEGREIHILNGKYTGNMGVIKENKIKVTNIERTLIDIAVRPDYAGGVFEILDIYKNAKGEVSVNKIYSYLKKLKYMYPYHQVVGFYLERAGYKESALKLMERFPIKYNFYLTYNMKNCLFSERWKLYYPDHFDV</sequence>
<reference evidence="1" key="1">
    <citation type="journal article" date="2014" name="Int. J. Syst. Evol. Microbiol.">
        <title>Complete genome sequence of Corynebacterium casei LMG S-19264T (=DSM 44701T), isolated from a smear-ripened cheese.</title>
        <authorList>
            <consortium name="US DOE Joint Genome Institute (JGI-PGF)"/>
            <person name="Walter F."/>
            <person name="Albersmeier A."/>
            <person name="Kalinowski J."/>
            <person name="Ruckert C."/>
        </authorList>
    </citation>
    <scope>NUCLEOTIDE SEQUENCE</scope>
    <source>
        <strain evidence="1">CGMCC 1.12698</strain>
    </source>
</reference>
<keyword evidence="2" id="KW-1185">Reference proteome</keyword>
<evidence type="ECO:0000313" key="2">
    <source>
        <dbReference type="Proteomes" id="UP000605259"/>
    </source>
</evidence>
<protein>
    <recommendedName>
        <fullName evidence="3">AbiEi antitoxin C-terminal domain-containing protein</fullName>
    </recommendedName>
</protein>
<comment type="caution">
    <text evidence="1">The sequence shown here is derived from an EMBL/GenBank/DDBJ whole genome shotgun (WGS) entry which is preliminary data.</text>
</comment>
<evidence type="ECO:0000313" key="1">
    <source>
        <dbReference type="EMBL" id="GGE86023.1"/>
    </source>
</evidence>
<dbReference type="RefSeq" id="WP_188390215.1">
    <property type="nucleotide sequence ID" value="NZ_BMFK01000013.1"/>
</dbReference>